<feature type="transmembrane region" description="Helical" evidence="1">
    <location>
        <begin position="12"/>
        <end position="33"/>
    </location>
</feature>
<keyword evidence="3" id="KW-1185">Reference proteome</keyword>
<dbReference type="Proteomes" id="UP001186944">
    <property type="component" value="Unassembled WGS sequence"/>
</dbReference>
<comment type="caution">
    <text evidence="2">The sequence shown here is derived from an EMBL/GenBank/DDBJ whole genome shotgun (WGS) entry which is preliminary data.</text>
</comment>
<reference evidence="2" key="1">
    <citation type="submission" date="2019-08" db="EMBL/GenBank/DDBJ databases">
        <title>The improved chromosome-level genome for the pearl oyster Pinctada fucata martensii using PacBio sequencing and Hi-C.</title>
        <authorList>
            <person name="Zheng Z."/>
        </authorList>
    </citation>
    <scope>NUCLEOTIDE SEQUENCE</scope>
    <source>
        <strain evidence="2">ZZ-2019</strain>
        <tissue evidence="2">Adductor muscle</tissue>
    </source>
</reference>
<evidence type="ECO:0000256" key="1">
    <source>
        <dbReference type="SAM" id="Phobius"/>
    </source>
</evidence>
<keyword evidence="1" id="KW-0812">Transmembrane</keyword>
<gene>
    <name evidence="2" type="ORF">FSP39_012687</name>
</gene>
<organism evidence="2 3">
    <name type="scientific">Pinctada imbricata</name>
    <name type="common">Atlantic pearl-oyster</name>
    <name type="synonym">Pinctada martensii</name>
    <dbReference type="NCBI Taxonomy" id="66713"/>
    <lineage>
        <taxon>Eukaryota</taxon>
        <taxon>Metazoa</taxon>
        <taxon>Spiralia</taxon>
        <taxon>Lophotrochozoa</taxon>
        <taxon>Mollusca</taxon>
        <taxon>Bivalvia</taxon>
        <taxon>Autobranchia</taxon>
        <taxon>Pteriomorphia</taxon>
        <taxon>Pterioida</taxon>
        <taxon>Pterioidea</taxon>
        <taxon>Pteriidae</taxon>
        <taxon>Pinctada</taxon>
    </lineage>
</organism>
<keyword evidence="1" id="KW-0472">Membrane</keyword>
<protein>
    <recommendedName>
        <fullName evidence="4">Reverse transcriptase zinc-binding domain-containing protein</fullName>
    </recommendedName>
</protein>
<evidence type="ECO:0008006" key="4">
    <source>
        <dbReference type="Google" id="ProtNLM"/>
    </source>
</evidence>
<dbReference type="EMBL" id="VSWD01000001">
    <property type="protein sequence ID" value="KAK3108656.1"/>
    <property type="molecule type" value="Genomic_DNA"/>
</dbReference>
<name>A0AA89CDZ7_PINIB</name>
<keyword evidence="1" id="KW-1133">Transmembrane helix</keyword>
<dbReference type="AlphaFoldDB" id="A0AA89CDZ7"/>
<evidence type="ECO:0000313" key="2">
    <source>
        <dbReference type="EMBL" id="KAK3108656.1"/>
    </source>
</evidence>
<evidence type="ECO:0000313" key="3">
    <source>
        <dbReference type="Proteomes" id="UP001186944"/>
    </source>
</evidence>
<accession>A0AA89CDZ7</accession>
<sequence length="300" mass="34801">MELMFKKTLKHILSLPVTVAVPVPYILTGLIPLEGVIHIRALTMFGNICGLPDESIEKQLANRQLSIKTFNSHSWFIKLRELQIKYELPDIQNLLSSPMKKEQWKILVTRAIYEYWKQRLVSNARLYSSLRYLSYDQFTPGRTHPIVSLCIGATREVPRLAIQVKLATGTYILQANRAAFNQQDVDPTCVLCKSGCEDLEHFLLLCTALDTVRNEYLNDIKHCVEKYLNCDYELMSNIQKMQVFLDFHKLSPDRSVYSNKKHVTTAARDLSYHTRRYCYALHIARYYAISKLPTKKRHGL</sequence>
<proteinExistence type="predicted"/>